<reference evidence="2 3" key="1">
    <citation type="submission" date="2024-06" db="EMBL/GenBank/DDBJ databases">
        <title>Complete genome of Phlyctema vagabunda strain 19-DSS-EL-015.</title>
        <authorList>
            <person name="Fiorenzani C."/>
        </authorList>
    </citation>
    <scope>NUCLEOTIDE SEQUENCE [LARGE SCALE GENOMIC DNA]</scope>
    <source>
        <strain evidence="2 3">19-DSS-EL-015</strain>
    </source>
</reference>
<dbReference type="InterPro" id="IPR052413">
    <property type="entry name" value="SUR7_domain"/>
</dbReference>
<evidence type="ECO:0000313" key="3">
    <source>
        <dbReference type="Proteomes" id="UP001629113"/>
    </source>
</evidence>
<dbReference type="Pfam" id="PF06687">
    <property type="entry name" value="SUR7"/>
    <property type="match status" value="1"/>
</dbReference>
<evidence type="ECO:0000256" key="1">
    <source>
        <dbReference type="SAM" id="Phobius"/>
    </source>
</evidence>
<name>A0ABR4P5V7_9HELO</name>
<protein>
    <submittedName>
        <fullName evidence="2">SUR7 protein</fullName>
    </submittedName>
</protein>
<gene>
    <name evidence="2" type="ORF">PVAG01_10268</name>
</gene>
<dbReference type="PANTHER" id="PTHR28019:SF3">
    <property type="entry name" value="INTEGRAL MEMBRANE PROTEIN (AFU_ORTHOLOGUE AFUA_6G07470)"/>
    <property type="match status" value="1"/>
</dbReference>
<dbReference type="Proteomes" id="UP001629113">
    <property type="component" value="Unassembled WGS sequence"/>
</dbReference>
<feature type="transmembrane region" description="Helical" evidence="1">
    <location>
        <begin position="198"/>
        <end position="223"/>
    </location>
</feature>
<organism evidence="2 3">
    <name type="scientific">Phlyctema vagabunda</name>
    <dbReference type="NCBI Taxonomy" id="108571"/>
    <lineage>
        <taxon>Eukaryota</taxon>
        <taxon>Fungi</taxon>
        <taxon>Dikarya</taxon>
        <taxon>Ascomycota</taxon>
        <taxon>Pezizomycotina</taxon>
        <taxon>Leotiomycetes</taxon>
        <taxon>Helotiales</taxon>
        <taxon>Dermateaceae</taxon>
        <taxon>Phlyctema</taxon>
    </lineage>
</organism>
<feature type="transmembrane region" description="Helical" evidence="1">
    <location>
        <begin position="7"/>
        <end position="31"/>
    </location>
</feature>
<keyword evidence="1" id="KW-0472">Membrane</keyword>
<dbReference type="EMBL" id="JBFCZG010000009">
    <property type="protein sequence ID" value="KAL3418552.1"/>
    <property type="molecule type" value="Genomic_DNA"/>
</dbReference>
<feature type="transmembrane region" description="Helical" evidence="1">
    <location>
        <begin position="168"/>
        <end position="186"/>
    </location>
</feature>
<keyword evidence="1" id="KW-1133">Transmembrane helix</keyword>
<proteinExistence type="predicted"/>
<sequence>MGAGRFLCVALPFGLTFASLVCILIAMLAGITNKNLDMFELKTANLSISVSSLENLIDLTRREAHFSDTLTSALNSAVSDATGGDSNANITASDLGLADEYKVSLWNYCAETGSNRNCTSAKFDWAAKALNTTDLDNLASATGTSVTLPKEVKTALKTFSKVSKWTQVVYIIAVIATAAELFLGFFAMCSRMGSCCTFIVSGFSSVAIIAASIMATAMSSVVVGSLNTVTKAYGVKANLNRSFLITTWMAVAFSLGAGIFWMATICCCASDHSSRKSSSAPKSSLFNRYANRNGDAEKTIPVGAYQRVQDPHDTSYVGQQHGIYNPQATRGQEEYGMPMHNVRASKNTQGYEPYSHTAI</sequence>
<dbReference type="InterPro" id="IPR009571">
    <property type="entry name" value="SUR7/Rim9-like_fungi"/>
</dbReference>
<evidence type="ECO:0000313" key="2">
    <source>
        <dbReference type="EMBL" id="KAL3418552.1"/>
    </source>
</evidence>
<comment type="caution">
    <text evidence="2">The sequence shown here is derived from an EMBL/GenBank/DDBJ whole genome shotgun (WGS) entry which is preliminary data.</text>
</comment>
<keyword evidence="3" id="KW-1185">Reference proteome</keyword>
<feature type="transmembrane region" description="Helical" evidence="1">
    <location>
        <begin position="243"/>
        <end position="269"/>
    </location>
</feature>
<accession>A0ABR4P5V7</accession>
<keyword evidence="1" id="KW-0812">Transmembrane</keyword>
<dbReference type="PANTHER" id="PTHR28019">
    <property type="entry name" value="CELL MEMBRANE PROTEIN YLR413W-RELATED"/>
    <property type="match status" value="1"/>
</dbReference>